<comment type="caution">
    <text evidence="2">The sequence shown here is derived from an EMBL/GenBank/DDBJ whole genome shotgun (WGS) entry which is preliminary data.</text>
</comment>
<accession>A0ABQ7UTF8</accession>
<feature type="compositionally biased region" description="Acidic residues" evidence="1">
    <location>
        <begin position="133"/>
        <end position="145"/>
    </location>
</feature>
<evidence type="ECO:0000256" key="1">
    <source>
        <dbReference type="SAM" id="MobiDB-lite"/>
    </source>
</evidence>
<keyword evidence="3" id="KW-1185">Reference proteome</keyword>
<evidence type="ECO:0000313" key="2">
    <source>
        <dbReference type="EMBL" id="KAH0755059.1"/>
    </source>
</evidence>
<gene>
    <name evidence="2" type="ORF">KY290_025329</name>
</gene>
<sequence>MIDGSGVRTLGGIIPSILLALIRGLITRFLKAEGIEEETVDITVAYHPNLTGELVDVTRTKVLDSSHGLVLSALKRPARDDSVMARIFGMTELQLRIGGRPITDAEMDTMVERYPLSESAAFLCKTGPAFLEPLDDDETTADEATDNEKDEKTNAFKVFDGGDDEA</sequence>
<evidence type="ECO:0000313" key="3">
    <source>
        <dbReference type="Proteomes" id="UP000826656"/>
    </source>
</evidence>
<dbReference type="EMBL" id="JAIVGD010000018">
    <property type="protein sequence ID" value="KAH0755059.1"/>
    <property type="molecule type" value="Genomic_DNA"/>
</dbReference>
<feature type="region of interest" description="Disordered" evidence="1">
    <location>
        <begin position="132"/>
        <end position="166"/>
    </location>
</feature>
<organism evidence="2 3">
    <name type="scientific">Solanum tuberosum</name>
    <name type="common">Potato</name>
    <dbReference type="NCBI Taxonomy" id="4113"/>
    <lineage>
        <taxon>Eukaryota</taxon>
        <taxon>Viridiplantae</taxon>
        <taxon>Streptophyta</taxon>
        <taxon>Embryophyta</taxon>
        <taxon>Tracheophyta</taxon>
        <taxon>Spermatophyta</taxon>
        <taxon>Magnoliopsida</taxon>
        <taxon>eudicotyledons</taxon>
        <taxon>Gunneridae</taxon>
        <taxon>Pentapetalae</taxon>
        <taxon>asterids</taxon>
        <taxon>lamiids</taxon>
        <taxon>Solanales</taxon>
        <taxon>Solanaceae</taxon>
        <taxon>Solanoideae</taxon>
        <taxon>Solaneae</taxon>
        <taxon>Solanum</taxon>
    </lineage>
</organism>
<reference evidence="2 3" key="1">
    <citation type="journal article" date="2021" name="bioRxiv">
        <title>Chromosome-scale and haplotype-resolved genome assembly of a tetraploid potato cultivar.</title>
        <authorList>
            <person name="Sun H."/>
            <person name="Jiao W.-B."/>
            <person name="Krause K."/>
            <person name="Campoy J.A."/>
            <person name="Goel M."/>
            <person name="Folz-Donahue K."/>
            <person name="Kukat C."/>
            <person name="Huettel B."/>
            <person name="Schneeberger K."/>
        </authorList>
    </citation>
    <scope>NUCLEOTIDE SEQUENCE [LARGE SCALE GENOMIC DNA]</scope>
    <source>
        <strain evidence="2">SolTubOtavaFocal</strain>
        <tissue evidence="2">Leaves</tissue>
    </source>
</reference>
<name>A0ABQ7UTF8_SOLTU</name>
<dbReference type="Proteomes" id="UP000826656">
    <property type="component" value="Unassembled WGS sequence"/>
</dbReference>
<protein>
    <submittedName>
        <fullName evidence="2">Uncharacterized protein</fullName>
    </submittedName>
</protein>
<proteinExistence type="predicted"/>